<sequence>MDHLDTQFDNDGTSFAAIFQKQQQQHQEEEQLRQQQQQQQHGLYTGSSSSSPPPSSTSPTSAFRSSPSPPSHDKQLSATTTVDSPSPSFGLHNKQTTGGGGGGGGGGDDASGGGDLSSHDEGPTTRLSSGSSNSSNNHAVSMFSAASDMSGMLSVDGGQSHQIHPTPNQQPLRHNSVPMVGASMHAGQNNTRGGSGGGGGIGAAGALTDAAAPQSGTGAGPSTRQLSSFSSASSSNPASPSMRPPNSAAAAAAAAATTDFFNATLNSSPSPHRGSPLGPHSAAAAAAAAAAGSGGAMSMNSTVGSPEDMPRQSPTQVKAEAHSSPFLTPASSTQTPSMNRRLPERSDSYQSLSGEMNGMNMGNEQVHVVPSQPMRTNNAYLGGMAAPGPGHGMGDYTMMSMDSPHSMMHGGGGGGSSSNDNKRSNSDTGAGGGASSSGANNNSQADNGQGAASTKFVHKLFRMVSDPEYQHLISWNASGTSVVVTNFDEFAKEVLGKHFKHSNFSSFIRQLNMYGFYKVNKTPRGHRHAVDTQIWEFSHPKFIRGRPELLDDIRRKALDSEHARVEARDLQYSVSVGHMQLRQVVDEQQYRIEELYEVNMALRQVVIGLRDNVAGILEWIKMNNGGQLPFDAKLQQDMPPTPMIPSFSGVGPQGAASQGWGGMDTSQTADGPPIFVTEPAYGNPHGGGPMGHGPAGGDVFSFGAMSQVSPMGSRRVSAGSAQSEAMVQHHSPLIDEQGRPISAHSSNAGRSSFGDPSMVGRPIAGSHKAAASGLAIDTSLHHHAQFGVMPHGSNLSPNPGLGVMGPGGLPHSPISPQNAAMMAAAINTPLPPSPAVNAHMNGNPLVSGQFNPMDHGQGSPFMQTNPGGGMHSPSIPGGFPGQFGAAAYATGGNGGPGDVFSTSAMANDEDDGMLGPNSKASRTPLKRTASNSGGQSGQQHIQQQQAAAASANQKRKSPS</sequence>
<dbReference type="SMART" id="SM00415">
    <property type="entry name" value="HSF"/>
    <property type="match status" value="1"/>
</dbReference>
<feature type="compositionally biased region" description="Gly residues" evidence="9">
    <location>
        <begin position="97"/>
        <end position="115"/>
    </location>
</feature>
<comment type="subcellular location">
    <subcellularLocation>
        <location evidence="1">Nucleus</location>
    </subcellularLocation>
</comment>
<evidence type="ECO:0000256" key="3">
    <source>
        <dbReference type="ARBA" id="ARBA00023015"/>
    </source>
</evidence>
<evidence type="ECO:0000256" key="6">
    <source>
        <dbReference type="ARBA" id="ARBA00023242"/>
    </source>
</evidence>
<evidence type="ECO:0000256" key="2">
    <source>
        <dbReference type="ARBA" id="ARBA00006403"/>
    </source>
</evidence>
<dbReference type="GeneID" id="37042001"/>
<comment type="subunit">
    <text evidence="7">Homotrimer. Homotrimerization increases the affinity of HSF1 to DNA. Interacts with transcriptional coregulator SSA1 on chromatin.</text>
</comment>
<evidence type="ECO:0000313" key="12">
    <source>
        <dbReference type="Proteomes" id="UP000245768"/>
    </source>
</evidence>
<dbReference type="InParanoid" id="A0A316YHV8"/>
<dbReference type="EMBL" id="KZ819638">
    <property type="protein sequence ID" value="PWN88424.1"/>
    <property type="molecule type" value="Genomic_DNA"/>
</dbReference>
<keyword evidence="12" id="KW-1185">Reference proteome</keyword>
<dbReference type="InterPro" id="IPR036388">
    <property type="entry name" value="WH-like_DNA-bd_sf"/>
</dbReference>
<feature type="compositionally biased region" description="Polar residues" evidence="9">
    <location>
        <begin position="214"/>
        <end position="226"/>
    </location>
</feature>
<evidence type="ECO:0000256" key="4">
    <source>
        <dbReference type="ARBA" id="ARBA00023125"/>
    </source>
</evidence>
<name>A0A316YHV8_9BASI</name>
<dbReference type="AlphaFoldDB" id="A0A316YHV8"/>
<dbReference type="OrthoDB" id="60033at2759"/>
<evidence type="ECO:0000256" key="8">
    <source>
        <dbReference type="RuleBase" id="RU004020"/>
    </source>
</evidence>
<dbReference type="Pfam" id="PF00447">
    <property type="entry name" value="HSF_DNA-bind"/>
    <property type="match status" value="1"/>
</dbReference>
<feature type="region of interest" description="Disordered" evidence="9">
    <location>
        <begin position="294"/>
        <end position="356"/>
    </location>
</feature>
<reference evidence="11 12" key="1">
    <citation type="journal article" date="2018" name="Mol. Biol. Evol.">
        <title>Broad Genomic Sampling Reveals a Smut Pathogenic Ancestry of the Fungal Clade Ustilaginomycotina.</title>
        <authorList>
            <person name="Kijpornyongpan T."/>
            <person name="Mondo S.J."/>
            <person name="Barry K."/>
            <person name="Sandor L."/>
            <person name="Lee J."/>
            <person name="Lipzen A."/>
            <person name="Pangilinan J."/>
            <person name="LaButti K."/>
            <person name="Hainaut M."/>
            <person name="Henrissat B."/>
            <person name="Grigoriev I.V."/>
            <person name="Spatafora J.W."/>
            <person name="Aime M.C."/>
        </authorList>
    </citation>
    <scope>NUCLEOTIDE SEQUENCE [LARGE SCALE GENOMIC DNA]</scope>
    <source>
        <strain evidence="11 12">MCA 4198</strain>
    </source>
</reference>
<dbReference type="PANTHER" id="PTHR10015:SF427">
    <property type="entry name" value="HEAT SHOCK FACTOR PROTEIN"/>
    <property type="match status" value="1"/>
</dbReference>
<dbReference type="Gene3D" id="1.10.10.10">
    <property type="entry name" value="Winged helix-like DNA-binding domain superfamily/Winged helix DNA-binding domain"/>
    <property type="match status" value="1"/>
</dbReference>
<evidence type="ECO:0000259" key="10">
    <source>
        <dbReference type="SMART" id="SM00415"/>
    </source>
</evidence>
<feature type="compositionally biased region" description="Low complexity" evidence="9">
    <location>
        <begin position="398"/>
        <end position="408"/>
    </location>
</feature>
<proteinExistence type="inferred from homology"/>
<feature type="region of interest" description="Disordered" evidence="9">
    <location>
        <begin position="211"/>
        <end position="251"/>
    </location>
</feature>
<dbReference type="RefSeq" id="XP_025375622.1">
    <property type="nucleotide sequence ID" value="XM_025520085.1"/>
</dbReference>
<evidence type="ECO:0000256" key="5">
    <source>
        <dbReference type="ARBA" id="ARBA00023163"/>
    </source>
</evidence>
<keyword evidence="3" id="KW-0805">Transcription regulation</keyword>
<feature type="domain" description="HSF-type DNA-binding" evidence="10">
    <location>
        <begin position="452"/>
        <end position="556"/>
    </location>
</feature>
<accession>A0A316YHV8</accession>
<feature type="compositionally biased region" description="Low complexity" evidence="9">
    <location>
        <begin position="227"/>
        <end position="251"/>
    </location>
</feature>
<feature type="region of interest" description="Disordered" evidence="9">
    <location>
        <begin position="1"/>
        <end position="138"/>
    </location>
</feature>
<keyword evidence="6" id="KW-0539">Nucleus</keyword>
<feature type="region of interest" description="Disordered" evidence="9">
    <location>
        <begin position="182"/>
        <end position="201"/>
    </location>
</feature>
<feature type="compositionally biased region" description="Low complexity" evidence="9">
    <location>
        <begin position="128"/>
        <end position="137"/>
    </location>
</feature>
<feature type="region of interest" description="Disordered" evidence="9">
    <location>
        <begin position="395"/>
        <end position="450"/>
    </location>
</feature>
<dbReference type="PRINTS" id="PR00056">
    <property type="entry name" value="HSFDOMAIN"/>
</dbReference>
<feature type="compositionally biased region" description="Polar residues" evidence="9">
    <location>
        <begin position="157"/>
        <end position="173"/>
    </location>
</feature>
<dbReference type="SUPFAM" id="SSF46785">
    <property type="entry name" value="Winged helix' DNA-binding domain"/>
    <property type="match status" value="1"/>
</dbReference>
<feature type="region of interest" description="Disordered" evidence="9">
    <location>
        <begin position="899"/>
        <end position="959"/>
    </location>
</feature>
<feature type="compositionally biased region" description="Low complexity" evidence="9">
    <location>
        <begin position="436"/>
        <end position="450"/>
    </location>
</feature>
<feature type="compositionally biased region" description="Polar residues" evidence="9">
    <location>
        <begin position="76"/>
        <end position="87"/>
    </location>
</feature>
<evidence type="ECO:0000256" key="9">
    <source>
        <dbReference type="SAM" id="MobiDB-lite"/>
    </source>
</evidence>
<dbReference type="GO" id="GO:0003700">
    <property type="term" value="F:DNA-binding transcription factor activity"/>
    <property type="evidence" value="ECO:0007669"/>
    <property type="project" value="InterPro"/>
</dbReference>
<feature type="compositionally biased region" description="Polar residues" evidence="9">
    <location>
        <begin position="325"/>
        <end position="338"/>
    </location>
</feature>
<feature type="region of interest" description="Disordered" evidence="9">
    <location>
        <begin position="263"/>
        <end position="282"/>
    </location>
</feature>
<evidence type="ECO:0000256" key="1">
    <source>
        <dbReference type="ARBA" id="ARBA00004123"/>
    </source>
</evidence>
<organism evidence="11 12">
    <name type="scientific">Acaromyces ingoldii</name>
    <dbReference type="NCBI Taxonomy" id="215250"/>
    <lineage>
        <taxon>Eukaryota</taxon>
        <taxon>Fungi</taxon>
        <taxon>Dikarya</taxon>
        <taxon>Basidiomycota</taxon>
        <taxon>Ustilaginomycotina</taxon>
        <taxon>Exobasidiomycetes</taxon>
        <taxon>Exobasidiales</taxon>
        <taxon>Cryptobasidiaceae</taxon>
        <taxon>Acaromyces</taxon>
    </lineage>
</organism>
<dbReference type="STRING" id="215250.A0A316YHV8"/>
<keyword evidence="4" id="KW-0238">DNA-binding</keyword>
<dbReference type="FunFam" id="1.10.10.10:FF:000027">
    <property type="entry name" value="Heat shock transcription factor 1"/>
    <property type="match status" value="1"/>
</dbReference>
<protein>
    <recommendedName>
        <fullName evidence="10">HSF-type DNA-binding domain-containing protein</fullName>
    </recommendedName>
</protein>
<evidence type="ECO:0000313" key="11">
    <source>
        <dbReference type="EMBL" id="PWN88424.1"/>
    </source>
</evidence>
<feature type="region of interest" description="Disordered" evidence="9">
    <location>
        <begin position="150"/>
        <end position="175"/>
    </location>
</feature>
<dbReference type="InterPro" id="IPR000232">
    <property type="entry name" value="HSF_DNA-bd"/>
</dbReference>
<dbReference type="GO" id="GO:0043565">
    <property type="term" value="F:sequence-specific DNA binding"/>
    <property type="evidence" value="ECO:0007669"/>
    <property type="project" value="InterPro"/>
</dbReference>
<feature type="region of interest" description="Disordered" evidence="9">
    <location>
        <begin position="735"/>
        <end position="761"/>
    </location>
</feature>
<dbReference type="GO" id="GO:0005634">
    <property type="term" value="C:nucleus"/>
    <property type="evidence" value="ECO:0007669"/>
    <property type="project" value="UniProtKB-SubCell"/>
</dbReference>
<comment type="similarity">
    <text evidence="2 8">Belongs to the HSF family.</text>
</comment>
<dbReference type="Proteomes" id="UP000245768">
    <property type="component" value="Unassembled WGS sequence"/>
</dbReference>
<keyword evidence="5" id="KW-0804">Transcription</keyword>
<evidence type="ECO:0000256" key="7">
    <source>
        <dbReference type="ARBA" id="ARBA00062171"/>
    </source>
</evidence>
<dbReference type="InterPro" id="IPR036390">
    <property type="entry name" value="WH_DNA-bd_sf"/>
</dbReference>
<feature type="compositionally biased region" description="Low complexity" evidence="9">
    <location>
        <begin position="929"/>
        <end position="952"/>
    </location>
</feature>
<gene>
    <name evidence="11" type="ORF">FA10DRAFT_261803</name>
</gene>
<dbReference type="PANTHER" id="PTHR10015">
    <property type="entry name" value="HEAT SHOCK TRANSCRIPTION FACTOR"/>
    <property type="match status" value="1"/>
</dbReference>
<feature type="compositionally biased region" description="Low complexity" evidence="9">
    <location>
        <begin position="57"/>
        <end position="66"/>
    </location>
</feature>